<comment type="caution">
    <text evidence="2">The sequence shown here is derived from an EMBL/GenBank/DDBJ whole genome shotgun (WGS) entry which is preliminary data.</text>
</comment>
<protein>
    <recommendedName>
        <fullName evidence="1">DUF7033 domain-containing protein</fullName>
    </recommendedName>
</protein>
<dbReference type="Pfam" id="PF23019">
    <property type="entry name" value="DUF7033"/>
    <property type="match status" value="1"/>
</dbReference>
<dbReference type="Proteomes" id="UP000886047">
    <property type="component" value="Unassembled WGS sequence"/>
</dbReference>
<evidence type="ECO:0000313" key="2">
    <source>
        <dbReference type="EMBL" id="HDR51647.1"/>
    </source>
</evidence>
<sequence>MILIYTDELNPRIEYTTRLIFTTILQNEISFTTKSSEFLKSNLPKFNYSYEKFGDEFYIKPHRFMHCKALIQPNIQPVWYNGEKFFFESSADSDLPFDPLAASFYLVSRYEEYLETEKDKYKRFPARESILEKYDLLKKPVVNIWARLMAEKLKTRFPKLQFPDPKFVFLPTIDIDNAWAYANKGFWRSAGSIVKAVSKGNFTEAGNRYRVLRGKETDPYDTYDFLNETFKGNEDKVLFFFLLGNYKRYDKNVSWKNRQFQKLIRETAEKYDAGIHPSYSSSKKKGKKKLANEIKKLEEILGFTVTKSRQHFLRLRFPRTYRRLLKAGIAEDFSMGYPSQTGFRAGICTPYFFYDLKREAPTALKIVPFQVMDVSLRNYMNLTPEQATVEIEQLMQEVKTVGGTFAYIWHNETLNEQDNWQGYREVFRKMNRKGFEWAHV</sequence>
<reference evidence="2" key="1">
    <citation type="journal article" date="2020" name="mSystems">
        <title>Genome- and Community-Level Interaction Insights into Carbon Utilization and Element Cycling Functions of Hydrothermarchaeota in Hydrothermal Sediment.</title>
        <authorList>
            <person name="Zhou Z."/>
            <person name="Liu Y."/>
            <person name="Xu W."/>
            <person name="Pan J."/>
            <person name="Luo Z.H."/>
            <person name="Li M."/>
        </authorList>
    </citation>
    <scope>NUCLEOTIDE SEQUENCE [LARGE SCALE GENOMIC DNA]</scope>
    <source>
        <strain evidence="2">SpSt-1217</strain>
    </source>
</reference>
<dbReference type="EMBL" id="DSDK01000467">
    <property type="protein sequence ID" value="HDR51647.1"/>
    <property type="molecule type" value="Genomic_DNA"/>
</dbReference>
<feature type="domain" description="DUF7033" evidence="1">
    <location>
        <begin position="95"/>
        <end position="184"/>
    </location>
</feature>
<name>A0A831LS08_9BACT</name>
<gene>
    <name evidence="2" type="ORF">ENN90_08525</name>
</gene>
<dbReference type="Gene3D" id="3.20.20.370">
    <property type="entry name" value="Glycoside hydrolase/deacetylase"/>
    <property type="match status" value="1"/>
</dbReference>
<dbReference type="CDD" id="cd10931">
    <property type="entry name" value="CE4_u7"/>
    <property type="match status" value="1"/>
</dbReference>
<accession>A0A831LS08</accession>
<dbReference type="AlphaFoldDB" id="A0A831LS08"/>
<dbReference type="InterPro" id="IPR054297">
    <property type="entry name" value="DUF7033"/>
</dbReference>
<organism evidence="2">
    <name type="scientific">Mariniphaga anaerophila</name>
    <dbReference type="NCBI Taxonomy" id="1484053"/>
    <lineage>
        <taxon>Bacteria</taxon>
        <taxon>Pseudomonadati</taxon>
        <taxon>Bacteroidota</taxon>
        <taxon>Bacteroidia</taxon>
        <taxon>Marinilabiliales</taxon>
        <taxon>Prolixibacteraceae</taxon>
        <taxon>Mariniphaga</taxon>
    </lineage>
</organism>
<evidence type="ECO:0000259" key="1">
    <source>
        <dbReference type="Pfam" id="PF23019"/>
    </source>
</evidence>
<proteinExistence type="predicted"/>